<name>A0AAJ1JGK2_XENBV</name>
<reference evidence="2" key="2">
    <citation type="journal article" date="2022" name="J. Evol. Biol.">
        <title>Pre- and post-association barriers to host switching in sympatric mutualists.</title>
        <authorList>
            <person name="Dinges Z.M."/>
            <person name="Phillips R.K."/>
            <person name="Lively C.M."/>
            <person name="Bashey F."/>
        </authorList>
    </citation>
    <scope>NUCLEOTIDE SEQUENCE</scope>
    <source>
        <strain evidence="2">MC_266_E_2016</strain>
    </source>
</reference>
<dbReference type="GO" id="GO:0004519">
    <property type="term" value="F:endonuclease activity"/>
    <property type="evidence" value="ECO:0007669"/>
    <property type="project" value="UniProtKB-KW"/>
</dbReference>
<dbReference type="EMBL" id="JAILSO010000189">
    <property type="protein sequence ID" value="MDE1480673.1"/>
    <property type="molecule type" value="Genomic_DNA"/>
</dbReference>
<accession>A0AAJ1JGK2</accession>
<evidence type="ECO:0000313" key="3">
    <source>
        <dbReference type="Proteomes" id="UP001222434"/>
    </source>
</evidence>
<dbReference type="AlphaFoldDB" id="A0AAJ1JGK2"/>
<sequence length="248" mass="28088">MTQRYTPELAVLMKKRRYWFYVNDQRFTSARAVNEHIGESLCHAAWRADLIAASGGESMKIGDRTKSVTRGKYTIYLERRDEVSDKSLRDDNAARCKLLKAGWSEEDIDELDPGQLYTEYKSELSRQKLNTPLFDQRETKYTRVQIRPAQGRFRKLVMSNWGNCCAITGTQMALEAAHIISHAKNGTATIENGLCLAADLHSLMDSGHLLIKGKTVRLSDQAKADNRYSSIDGAVLRKPHTPVFFPTT</sequence>
<evidence type="ECO:0000259" key="1">
    <source>
        <dbReference type="Pfam" id="PF13391"/>
    </source>
</evidence>
<dbReference type="InterPro" id="IPR003615">
    <property type="entry name" value="HNH_nuc"/>
</dbReference>
<proteinExistence type="predicted"/>
<organism evidence="2 3">
    <name type="scientific">Xenorhabdus bovienii</name>
    <name type="common">Xenorhabdus nematophila subsp. bovienii</name>
    <dbReference type="NCBI Taxonomy" id="40576"/>
    <lineage>
        <taxon>Bacteria</taxon>
        <taxon>Pseudomonadati</taxon>
        <taxon>Pseudomonadota</taxon>
        <taxon>Gammaproteobacteria</taxon>
        <taxon>Enterobacterales</taxon>
        <taxon>Morganellaceae</taxon>
        <taxon>Xenorhabdus</taxon>
    </lineage>
</organism>
<keyword evidence="2" id="KW-0378">Hydrolase</keyword>
<dbReference type="Proteomes" id="UP001222434">
    <property type="component" value="Unassembled WGS sequence"/>
</dbReference>
<keyword evidence="2" id="KW-0540">Nuclease</keyword>
<protein>
    <submittedName>
        <fullName evidence="2">HNH endonuclease</fullName>
    </submittedName>
</protein>
<gene>
    <name evidence="2" type="ORF">KKJ01_21420</name>
</gene>
<evidence type="ECO:0000313" key="2">
    <source>
        <dbReference type="EMBL" id="MDE1480673.1"/>
    </source>
</evidence>
<dbReference type="RefSeq" id="WP_274714025.1">
    <property type="nucleotide sequence ID" value="NZ_JAILSO010000189.1"/>
</dbReference>
<dbReference type="Pfam" id="PF13391">
    <property type="entry name" value="HNH_2"/>
    <property type="match status" value="1"/>
</dbReference>
<reference evidence="2" key="1">
    <citation type="submission" date="2021-08" db="EMBL/GenBank/DDBJ databases">
        <authorList>
            <person name="Papudeshi B."/>
            <person name="Bashey-Visser F."/>
        </authorList>
    </citation>
    <scope>NUCLEOTIDE SEQUENCE</scope>
    <source>
        <strain evidence="2">MC_266_E_2016</strain>
    </source>
</reference>
<comment type="caution">
    <text evidence="2">The sequence shown here is derived from an EMBL/GenBank/DDBJ whole genome shotgun (WGS) entry which is preliminary data.</text>
</comment>
<keyword evidence="2" id="KW-0255">Endonuclease</keyword>
<feature type="domain" description="HNH nuclease" evidence="1">
    <location>
        <begin position="165"/>
        <end position="211"/>
    </location>
</feature>